<accession>A0AC35GNU5</accession>
<evidence type="ECO:0000313" key="2">
    <source>
        <dbReference type="WBParaSite" id="PS1159_v2.g7246.t1"/>
    </source>
</evidence>
<evidence type="ECO:0000313" key="1">
    <source>
        <dbReference type="Proteomes" id="UP000887580"/>
    </source>
</evidence>
<name>A0AC35GNU5_9BILA</name>
<reference evidence="2" key="1">
    <citation type="submission" date="2022-11" db="UniProtKB">
        <authorList>
            <consortium name="WormBaseParasite"/>
        </authorList>
    </citation>
    <scope>IDENTIFICATION</scope>
</reference>
<organism evidence="1 2">
    <name type="scientific">Panagrolaimus sp. PS1159</name>
    <dbReference type="NCBI Taxonomy" id="55785"/>
    <lineage>
        <taxon>Eukaryota</taxon>
        <taxon>Metazoa</taxon>
        <taxon>Ecdysozoa</taxon>
        <taxon>Nematoda</taxon>
        <taxon>Chromadorea</taxon>
        <taxon>Rhabditida</taxon>
        <taxon>Tylenchina</taxon>
        <taxon>Panagrolaimomorpha</taxon>
        <taxon>Panagrolaimoidea</taxon>
        <taxon>Panagrolaimidae</taxon>
        <taxon>Panagrolaimus</taxon>
    </lineage>
</organism>
<protein>
    <submittedName>
        <fullName evidence="2">Uncharacterized protein</fullName>
    </submittedName>
</protein>
<dbReference type="Proteomes" id="UP000887580">
    <property type="component" value="Unplaced"/>
</dbReference>
<proteinExistence type="predicted"/>
<dbReference type="WBParaSite" id="PS1159_v2.g7246.t1">
    <property type="protein sequence ID" value="PS1159_v2.g7246.t1"/>
    <property type="gene ID" value="PS1159_v2.g7246"/>
</dbReference>
<sequence length="127" mass="14116">MLKFLLVFISYSSLVYFRRIFFLFPFETSADINYSKSDYGNIISLFSICYTISKLCLGSLNDVVSPSKALSTSILAVSAALLGLSTSTSTNQLLLWVPLTSLFQGGAWLAAVKFLKQAIKNYLFKNQ</sequence>